<dbReference type="Gene3D" id="3.40.920.10">
    <property type="entry name" value="Pyruvate-ferredoxin oxidoreductase, PFOR, domain III"/>
    <property type="match status" value="1"/>
</dbReference>
<feature type="domain" description="Pyruvate/ketoisovalerate oxidoreductase catalytic" evidence="2">
    <location>
        <begin position="10"/>
        <end position="171"/>
    </location>
</feature>
<keyword evidence="3" id="KW-0670">Pyruvate</keyword>
<dbReference type="InterPro" id="IPR019752">
    <property type="entry name" value="Pyrv/ketoisovalerate_OxRed_cat"/>
</dbReference>
<dbReference type="PANTHER" id="PTHR42730:SF1">
    <property type="entry name" value="2-OXOGLUTARATE SYNTHASE SUBUNIT KORC"/>
    <property type="match status" value="1"/>
</dbReference>
<dbReference type="Pfam" id="PF01558">
    <property type="entry name" value="POR"/>
    <property type="match status" value="1"/>
</dbReference>
<dbReference type="Proteomes" id="UP000030661">
    <property type="component" value="Unassembled WGS sequence"/>
</dbReference>
<evidence type="ECO:0000313" key="4">
    <source>
        <dbReference type="Proteomes" id="UP000030661"/>
    </source>
</evidence>
<evidence type="ECO:0000313" key="3">
    <source>
        <dbReference type="EMBL" id="GAK60267.1"/>
    </source>
</evidence>
<protein>
    <submittedName>
        <fullName evidence="3">2-oxoacid:acceptor oxidoreductase, gamma subunit, pyruvate/2-ketoisovalerate family</fullName>
    </submittedName>
</protein>
<dbReference type="GO" id="GO:0016625">
    <property type="term" value="F:oxidoreductase activity, acting on the aldehyde or oxo group of donors, iron-sulfur protein as acceptor"/>
    <property type="evidence" value="ECO:0007669"/>
    <property type="project" value="InterPro"/>
</dbReference>
<organism evidence="3">
    <name type="scientific">Vecturithrix granuli</name>
    <dbReference type="NCBI Taxonomy" id="1499967"/>
    <lineage>
        <taxon>Bacteria</taxon>
        <taxon>Candidatus Moduliflexota</taxon>
        <taxon>Candidatus Vecturitrichia</taxon>
        <taxon>Candidatus Vecturitrichales</taxon>
        <taxon>Candidatus Vecturitrichaceae</taxon>
        <taxon>Candidatus Vecturithrix</taxon>
    </lineage>
</organism>
<evidence type="ECO:0000259" key="2">
    <source>
        <dbReference type="Pfam" id="PF01558"/>
    </source>
</evidence>
<dbReference type="EMBL" id="DF820472">
    <property type="protein sequence ID" value="GAK60267.1"/>
    <property type="molecule type" value="Genomic_DNA"/>
</dbReference>
<evidence type="ECO:0000256" key="1">
    <source>
        <dbReference type="ARBA" id="ARBA00023002"/>
    </source>
</evidence>
<keyword evidence="1" id="KW-0560">Oxidoreductase</keyword>
<reference evidence="3" key="1">
    <citation type="journal article" date="2015" name="PeerJ">
        <title>First genomic representation of candidate bacterial phylum KSB3 points to enhanced environmental sensing as a trigger of wastewater bulking.</title>
        <authorList>
            <person name="Sekiguchi Y."/>
            <person name="Ohashi A."/>
            <person name="Parks D.H."/>
            <person name="Yamauchi T."/>
            <person name="Tyson G.W."/>
            <person name="Hugenholtz P."/>
        </authorList>
    </citation>
    <scope>NUCLEOTIDE SEQUENCE [LARGE SCALE GENOMIC DNA]</scope>
</reference>
<dbReference type="PANTHER" id="PTHR42730">
    <property type="entry name" value="2-OXOGLUTARATE SYNTHASE SUBUNIT KORC"/>
    <property type="match status" value="1"/>
</dbReference>
<dbReference type="InterPro" id="IPR002869">
    <property type="entry name" value="Pyrv_flavodox_OxRed_cen"/>
</dbReference>
<dbReference type="eggNOG" id="COG1014">
    <property type="taxonomic scope" value="Bacteria"/>
</dbReference>
<dbReference type="NCBIfam" id="TIGR02175">
    <property type="entry name" value="PorC_KorC"/>
    <property type="match status" value="1"/>
</dbReference>
<dbReference type="SUPFAM" id="SSF53323">
    <property type="entry name" value="Pyruvate-ferredoxin oxidoreductase, PFOR, domain III"/>
    <property type="match status" value="1"/>
</dbReference>
<name>A0A081C6R2_VECG1</name>
<dbReference type="AlphaFoldDB" id="A0A081C6R2"/>
<dbReference type="InterPro" id="IPR011894">
    <property type="entry name" value="PorC_KorC"/>
</dbReference>
<dbReference type="HOGENOM" id="CLU_087284_0_0_0"/>
<sequence>MKEILFAGIGGQGIILSANILARSAAAKGFYACQSQSYGSESRGTVSRAEVVIDQEFIDFPHVEYADFFIAMAEPGLKMLQEKIKPHTIVLYDGSVFTPQGTLGKEMVNVEATKISLNHLGRPLFANIVMLGALVKKNDLFSFEDVVAELKQNVPPKAVEENVRALTLGYEAV</sequence>
<dbReference type="InterPro" id="IPR052554">
    <property type="entry name" value="2-oxoglutarate_synth_KorC"/>
</dbReference>
<proteinExistence type="predicted"/>
<keyword evidence="4" id="KW-1185">Reference proteome</keyword>
<accession>A0A081C6R2</accession>
<gene>
    <name evidence="3" type="ORF">U27_00158</name>
</gene>
<dbReference type="STRING" id="1499967.U27_00158"/>